<dbReference type="InterPro" id="IPR005913">
    <property type="entry name" value="dTDP_dehydrorham_reduct"/>
</dbReference>
<comment type="catalytic activity">
    <reaction evidence="5">
        <text>dTDP-beta-L-rhamnose + NADP(+) = dTDP-4-dehydro-beta-L-rhamnose + NADPH + H(+)</text>
        <dbReference type="Rhea" id="RHEA:21796"/>
        <dbReference type="ChEBI" id="CHEBI:15378"/>
        <dbReference type="ChEBI" id="CHEBI:57510"/>
        <dbReference type="ChEBI" id="CHEBI:57783"/>
        <dbReference type="ChEBI" id="CHEBI:58349"/>
        <dbReference type="ChEBI" id="CHEBI:62830"/>
        <dbReference type="EC" id="1.1.1.133"/>
    </reaction>
</comment>
<evidence type="ECO:0000256" key="3">
    <source>
        <dbReference type="ARBA" id="ARBA00012929"/>
    </source>
</evidence>
<accession>A0ABS0AY40</accession>
<dbReference type="EC" id="1.1.1.133" evidence="3 6"/>
<dbReference type="Pfam" id="PF04321">
    <property type="entry name" value="RmlD_sub_bind"/>
    <property type="match status" value="1"/>
</dbReference>
<dbReference type="PANTHER" id="PTHR10491:SF4">
    <property type="entry name" value="METHIONINE ADENOSYLTRANSFERASE 2 SUBUNIT BETA"/>
    <property type="match status" value="1"/>
</dbReference>
<evidence type="ECO:0000256" key="2">
    <source>
        <dbReference type="ARBA" id="ARBA00010944"/>
    </source>
</evidence>
<comment type="similarity">
    <text evidence="2 6">Belongs to the dTDP-4-dehydrorhamnose reductase family.</text>
</comment>
<evidence type="ECO:0000313" key="8">
    <source>
        <dbReference type="EMBL" id="MBF5059054.1"/>
    </source>
</evidence>
<keyword evidence="6" id="KW-0521">NADP</keyword>
<dbReference type="InterPro" id="IPR030808">
    <property type="entry name" value="Glycosyl_04372"/>
</dbReference>
<evidence type="ECO:0000256" key="1">
    <source>
        <dbReference type="ARBA" id="ARBA00004781"/>
    </source>
</evidence>
<dbReference type="Gene3D" id="3.40.50.720">
    <property type="entry name" value="NAD(P)-binding Rossmann-like Domain"/>
    <property type="match status" value="1"/>
</dbReference>
<dbReference type="PANTHER" id="PTHR10491">
    <property type="entry name" value="DTDP-4-DEHYDRORHAMNOSE REDUCTASE"/>
    <property type="match status" value="1"/>
</dbReference>
<keyword evidence="9" id="KW-1185">Reference proteome</keyword>
<feature type="domain" description="RmlD-like substrate binding" evidence="7">
    <location>
        <begin position="4"/>
        <end position="285"/>
    </location>
</feature>
<dbReference type="InterPro" id="IPR029903">
    <property type="entry name" value="RmlD-like-bd"/>
</dbReference>
<comment type="function">
    <text evidence="6">Catalyzes the reduction of dTDP-6-deoxy-L-lyxo-4-hexulose to yield dTDP-L-rhamnose.</text>
</comment>
<evidence type="ECO:0000256" key="6">
    <source>
        <dbReference type="RuleBase" id="RU364082"/>
    </source>
</evidence>
<evidence type="ECO:0000256" key="4">
    <source>
        <dbReference type="ARBA" id="ARBA00017099"/>
    </source>
</evidence>
<organism evidence="8 9">
    <name type="scientific">Candidatus Neptunichlamydia vexilliferae</name>
    <dbReference type="NCBI Taxonomy" id="1651774"/>
    <lineage>
        <taxon>Bacteria</taxon>
        <taxon>Pseudomonadati</taxon>
        <taxon>Chlamydiota</taxon>
        <taxon>Chlamydiia</taxon>
        <taxon>Parachlamydiales</taxon>
        <taxon>Simkaniaceae</taxon>
        <taxon>Candidatus Neptunichlamydia</taxon>
    </lineage>
</organism>
<evidence type="ECO:0000313" key="9">
    <source>
        <dbReference type="Proteomes" id="UP001194714"/>
    </source>
</evidence>
<proteinExistence type="inferred from homology"/>
<keyword evidence="6" id="KW-0560">Oxidoreductase</keyword>
<dbReference type="Proteomes" id="UP001194714">
    <property type="component" value="Unassembled WGS sequence"/>
</dbReference>
<dbReference type="SUPFAM" id="SSF51735">
    <property type="entry name" value="NAD(P)-binding Rossmann-fold domains"/>
    <property type="match status" value="1"/>
</dbReference>
<evidence type="ECO:0000256" key="5">
    <source>
        <dbReference type="ARBA" id="ARBA00048200"/>
    </source>
</evidence>
<comment type="caution">
    <text evidence="8">The sequence shown here is derived from an EMBL/GenBank/DDBJ whole genome shotgun (WGS) entry which is preliminary data.</text>
</comment>
<dbReference type="EMBL" id="JAAEJV010000009">
    <property type="protein sequence ID" value="MBF5059054.1"/>
    <property type="molecule type" value="Genomic_DNA"/>
</dbReference>
<sequence>MNQKILLIGKRSFVGSYILQALAENNYSVIATGHKKIDSPHRLNLLSPSIAHLPLEGCTHAIITAGITNILSCEKNPELSYRCNVEGPLALAKQLHEKGVCPVLFSSDCIFDGLTGDYSEKSPPSPLNHYSKQKAELEKAIPKSCNNQYLMLRISKAYSTNPGDGALIDTIVEPLIHGKPIRAATDQIFSPILVSDLAKITVKLIRNNHHGLFNITGQETFSRYQLAKIASEKLLGHSRLVVPIRIEELSTSVKRSKNTSLSPQKLSSCSNFSFSSFQDALKIYFHHPLSKLYFKRKKTLSAAKSFIENHPPLYFSAKTTLKVLSILKMPSFRRKFKHILFNCFNSFYFHVLYHYFSKELSKVPLDQQVFIICRHDLGAIAITLHYAALWSRTRGPVVIFDISPEPDFVRAVAKNICSECPVISYKGFLFHNILLKFAKSIFYLKTLIKVTPVLISERANAIMLYNIQDFLKIKQKDSIGEYNRYFDPNASILKTKPQPFQKGYYQFRANFLYNYRNYNDYKDLIYQSDPISPNQNLKNLLNQLKKDLKISESFVVLNLNRKEYNNKVMNRRSIHHVERFDPLIDDLIGRGFSVVIHGREEQPVFKPRPHLIDYSKSPYISIENDFALLSGAAFMISSKTGPETFASCFHTPILGIDYVEPAVMIHNPKYRYVYKKVRNPDTGEILSIKELLNDAAFFDFGVVSANERLEYLEMSEEDLLAAIQEFTPLVSQPTDKWLEYTEKQKEFLNCIDSTHIDLFHCKAVPCDFFLRQILDKPQSKELGKNNS</sequence>
<protein>
    <recommendedName>
        <fullName evidence="4 6">dTDP-4-dehydrorhamnose reductase</fullName>
        <ecNumber evidence="3 6">1.1.1.133</ecNumber>
    </recommendedName>
</protein>
<dbReference type="InterPro" id="IPR036291">
    <property type="entry name" value="NAD(P)-bd_dom_sf"/>
</dbReference>
<gene>
    <name evidence="8" type="ORF">NEPTK9_000559</name>
</gene>
<evidence type="ECO:0000259" key="7">
    <source>
        <dbReference type="Pfam" id="PF04321"/>
    </source>
</evidence>
<dbReference type="CDD" id="cd05254">
    <property type="entry name" value="dTDP_HR_like_SDR_e"/>
    <property type="match status" value="1"/>
</dbReference>
<dbReference type="NCBIfam" id="TIGR04372">
    <property type="entry name" value="glycosyl_04372"/>
    <property type="match status" value="1"/>
</dbReference>
<dbReference type="RefSeq" id="WP_194847356.1">
    <property type="nucleotide sequence ID" value="NZ_JAAEJV010000009.1"/>
</dbReference>
<reference evidence="8 9" key="1">
    <citation type="submission" date="2020-01" db="EMBL/GenBank/DDBJ databases">
        <title>Draft genome sequence of Cand. Neptunochlamydia vexilliferae K9.</title>
        <authorList>
            <person name="Schulz F."/>
            <person name="Koestlbacher S."/>
            <person name="Wascher F."/>
            <person name="Pizzetti I."/>
            <person name="Horn M."/>
        </authorList>
    </citation>
    <scope>NUCLEOTIDE SEQUENCE [LARGE SCALE GENOMIC DNA]</scope>
    <source>
        <strain evidence="8 9">K9</strain>
    </source>
</reference>
<comment type="pathway">
    <text evidence="1 6">Carbohydrate biosynthesis; dTDP-L-rhamnose biosynthesis.</text>
</comment>
<name>A0ABS0AY40_9BACT</name>